<reference evidence="10 11" key="1">
    <citation type="submission" date="2018-06" db="EMBL/GenBank/DDBJ databases">
        <title>Genome analysis of cellulolytic fungus Trichoderma lentiforme CFAM-422.</title>
        <authorList>
            <person name="Steindorff A.S."/>
            <person name="Formighieri E.F."/>
            <person name="Midorikawa G.E.O."/>
            <person name="Tamietti M.S."/>
            <person name="Ramos E.Z."/>
            <person name="Silva A.S."/>
            <person name="Bon E.P.S."/>
            <person name="Mendes T.D."/>
            <person name="Damaso M.C.T."/>
            <person name="Favaro L.C.L."/>
        </authorList>
    </citation>
    <scope>NUCLEOTIDE SEQUENCE [LARGE SCALE GENOMIC DNA]</scope>
    <source>
        <strain evidence="10 11">CFAM-422</strain>
    </source>
</reference>
<dbReference type="PROSITE" id="PS50157">
    <property type="entry name" value="ZINC_FINGER_C2H2_2"/>
    <property type="match status" value="1"/>
</dbReference>
<proteinExistence type="predicted"/>
<dbReference type="GO" id="GO:0005634">
    <property type="term" value="C:nucleus"/>
    <property type="evidence" value="ECO:0007669"/>
    <property type="project" value="UniProtKB-SubCell"/>
</dbReference>
<evidence type="ECO:0000256" key="3">
    <source>
        <dbReference type="ARBA" id="ARBA00022737"/>
    </source>
</evidence>
<organism evidence="10 11">
    <name type="scientific">Trichoderma lentiforme</name>
    <dbReference type="NCBI Taxonomy" id="1567552"/>
    <lineage>
        <taxon>Eukaryota</taxon>
        <taxon>Fungi</taxon>
        <taxon>Dikarya</taxon>
        <taxon>Ascomycota</taxon>
        <taxon>Pezizomycotina</taxon>
        <taxon>Sordariomycetes</taxon>
        <taxon>Hypocreomycetidae</taxon>
        <taxon>Hypocreales</taxon>
        <taxon>Hypocreaceae</taxon>
        <taxon>Trichoderma</taxon>
    </lineage>
</organism>
<accession>A0A9P4XE89</accession>
<evidence type="ECO:0000256" key="6">
    <source>
        <dbReference type="ARBA" id="ARBA00023242"/>
    </source>
</evidence>
<sequence length="119" mass="13465">MPNLHTCPHCGRDFKRPEHLRRHCRTRTQRLDPDKSTAIDTNEKPFVCFCGAAFSRTDLLRRHEKLTHLAPLEPNNNDAGESSTTTLPRPTPLQPSMRDTQTSRPSVVPSNDPTRVPEG</sequence>
<evidence type="ECO:0000256" key="8">
    <source>
        <dbReference type="SAM" id="MobiDB-lite"/>
    </source>
</evidence>
<dbReference type="PANTHER" id="PTHR40626">
    <property type="entry name" value="MIP31509P"/>
    <property type="match status" value="1"/>
</dbReference>
<dbReference type="Proteomes" id="UP000801864">
    <property type="component" value="Unassembled WGS sequence"/>
</dbReference>
<evidence type="ECO:0000256" key="7">
    <source>
        <dbReference type="PROSITE-ProRule" id="PRU00042"/>
    </source>
</evidence>
<comment type="subcellular location">
    <subcellularLocation>
        <location evidence="1">Nucleus</location>
    </subcellularLocation>
</comment>
<comment type="caution">
    <text evidence="10">The sequence shown here is derived from an EMBL/GenBank/DDBJ whole genome shotgun (WGS) entry which is preliminary data.</text>
</comment>
<keyword evidence="4 7" id="KW-0863">Zinc-finger</keyword>
<evidence type="ECO:0000256" key="1">
    <source>
        <dbReference type="ARBA" id="ARBA00004123"/>
    </source>
</evidence>
<keyword evidence="11" id="KW-1185">Reference proteome</keyword>
<feature type="region of interest" description="Disordered" evidence="8">
    <location>
        <begin position="67"/>
        <end position="119"/>
    </location>
</feature>
<protein>
    <submittedName>
        <fullName evidence="10">Hydrogen peroxide stress regulator 1</fullName>
    </submittedName>
</protein>
<evidence type="ECO:0000313" key="11">
    <source>
        <dbReference type="Proteomes" id="UP000801864"/>
    </source>
</evidence>
<dbReference type="GO" id="GO:0008270">
    <property type="term" value="F:zinc ion binding"/>
    <property type="evidence" value="ECO:0007669"/>
    <property type="project" value="UniProtKB-KW"/>
</dbReference>
<dbReference type="InterPro" id="IPR013087">
    <property type="entry name" value="Znf_C2H2_type"/>
</dbReference>
<dbReference type="InterPro" id="IPR036236">
    <property type="entry name" value="Znf_C2H2_sf"/>
</dbReference>
<name>A0A9P4XE89_9HYPO</name>
<dbReference type="Gene3D" id="3.30.160.60">
    <property type="entry name" value="Classic Zinc Finger"/>
    <property type="match status" value="2"/>
</dbReference>
<dbReference type="InterPro" id="IPR051059">
    <property type="entry name" value="VerF-like"/>
</dbReference>
<dbReference type="GO" id="GO:0000785">
    <property type="term" value="C:chromatin"/>
    <property type="evidence" value="ECO:0007669"/>
    <property type="project" value="TreeGrafter"/>
</dbReference>
<dbReference type="EMBL" id="QLNT01000012">
    <property type="protein sequence ID" value="KAF3069186.1"/>
    <property type="molecule type" value="Genomic_DNA"/>
</dbReference>
<keyword evidence="3" id="KW-0677">Repeat</keyword>
<gene>
    <name evidence="10" type="ORF">CFAM422_007473</name>
</gene>
<dbReference type="GO" id="GO:0000978">
    <property type="term" value="F:RNA polymerase II cis-regulatory region sequence-specific DNA binding"/>
    <property type="evidence" value="ECO:0007669"/>
    <property type="project" value="InterPro"/>
</dbReference>
<dbReference type="PANTHER" id="PTHR40626:SF32">
    <property type="entry name" value="ZINC FINGER PROTEIN RST2"/>
    <property type="match status" value="1"/>
</dbReference>
<feature type="compositionally biased region" description="Polar residues" evidence="8">
    <location>
        <begin position="97"/>
        <end position="113"/>
    </location>
</feature>
<evidence type="ECO:0000313" key="10">
    <source>
        <dbReference type="EMBL" id="KAF3069186.1"/>
    </source>
</evidence>
<dbReference type="SUPFAM" id="SSF57667">
    <property type="entry name" value="beta-beta-alpha zinc fingers"/>
    <property type="match status" value="1"/>
</dbReference>
<keyword evidence="5" id="KW-0862">Zinc</keyword>
<dbReference type="Pfam" id="PF00096">
    <property type="entry name" value="zf-C2H2"/>
    <property type="match status" value="1"/>
</dbReference>
<dbReference type="GO" id="GO:0000981">
    <property type="term" value="F:DNA-binding transcription factor activity, RNA polymerase II-specific"/>
    <property type="evidence" value="ECO:0007669"/>
    <property type="project" value="InterPro"/>
</dbReference>
<feature type="domain" description="C2H2-type" evidence="9">
    <location>
        <begin position="5"/>
        <end position="45"/>
    </location>
</feature>
<keyword evidence="6" id="KW-0539">Nucleus</keyword>
<evidence type="ECO:0000256" key="5">
    <source>
        <dbReference type="ARBA" id="ARBA00022833"/>
    </source>
</evidence>
<evidence type="ECO:0000259" key="9">
    <source>
        <dbReference type="PROSITE" id="PS50157"/>
    </source>
</evidence>
<keyword evidence="2" id="KW-0479">Metal-binding</keyword>
<evidence type="ECO:0000256" key="4">
    <source>
        <dbReference type="ARBA" id="ARBA00022771"/>
    </source>
</evidence>
<evidence type="ECO:0000256" key="2">
    <source>
        <dbReference type="ARBA" id="ARBA00022723"/>
    </source>
</evidence>
<dbReference type="AlphaFoldDB" id="A0A9P4XE89"/>